<name>A0A7W4WBS9_9GAMM</name>
<evidence type="ECO:0000256" key="1">
    <source>
        <dbReference type="ARBA" id="ARBA00004162"/>
    </source>
</evidence>
<dbReference type="Gene3D" id="3.30.420.270">
    <property type="match status" value="1"/>
</dbReference>
<evidence type="ECO:0000256" key="4">
    <source>
        <dbReference type="ARBA" id="ARBA00022692"/>
    </source>
</evidence>
<evidence type="ECO:0000313" key="9">
    <source>
        <dbReference type="EMBL" id="MBB3061381.1"/>
    </source>
</evidence>
<keyword evidence="7" id="KW-0653">Protein transport</keyword>
<dbReference type="GO" id="GO:0022857">
    <property type="term" value="F:transmembrane transporter activity"/>
    <property type="evidence" value="ECO:0007669"/>
    <property type="project" value="InterPro"/>
</dbReference>
<dbReference type="RefSeq" id="WP_183459710.1">
    <property type="nucleotide sequence ID" value="NZ_JACHWZ010000009.1"/>
</dbReference>
<keyword evidence="6 8" id="KW-0472">Membrane</keyword>
<reference evidence="9 10" key="1">
    <citation type="submission" date="2020-08" db="EMBL/GenBank/DDBJ databases">
        <title>Genomic Encyclopedia of Type Strains, Phase III (KMG-III): the genomes of soil and plant-associated and newly described type strains.</title>
        <authorList>
            <person name="Whitman W."/>
        </authorList>
    </citation>
    <scope>NUCLEOTIDE SEQUENCE [LARGE SCALE GENOMIC DNA]</scope>
    <source>
        <strain evidence="9 10">CECT 8799</strain>
    </source>
</reference>
<dbReference type="GO" id="GO:0015031">
    <property type="term" value="P:protein transport"/>
    <property type="evidence" value="ECO:0007669"/>
    <property type="project" value="UniProtKB-KW"/>
</dbReference>
<dbReference type="Proteomes" id="UP000535937">
    <property type="component" value="Unassembled WGS sequence"/>
</dbReference>
<proteinExistence type="inferred from homology"/>
<accession>A0A7W4WBS9</accession>
<evidence type="ECO:0000256" key="6">
    <source>
        <dbReference type="ARBA" id="ARBA00023136"/>
    </source>
</evidence>
<evidence type="ECO:0000256" key="8">
    <source>
        <dbReference type="SAM" id="Phobius"/>
    </source>
</evidence>
<gene>
    <name evidence="9" type="ORF">FHS09_002214</name>
</gene>
<evidence type="ECO:0000256" key="5">
    <source>
        <dbReference type="ARBA" id="ARBA00022989"/>
    </source>
</evidence>
<keyword evidence="4 7" id="KW-0812">Transmembrane</keyword>
<keyword evidence="7" id="KW-0813">Transport</keyword>
<keyword evidence="5 8" id="KW-1133">Transmembrane helix</keyword>
<dbReference type="AlphaFoldDB" id="A0A7W4WBS9"/>
<comment type="similarity">
    <text evidence="2 7">Belongs to the ExbD/TolR family.</text>
</comment>
<evidence type="ECO:0000313" key="10">
    <source>
        <dbReference type="Proteomes" id="UP000535937"/>
    </source>
</evidence>
<feature type="transmembrane region" description="Helical" evidence="8">
    <location>
        <begin position="12"/>
        <end position="31"/>
    </location>
</feature>
<evidence type="ECO:0000256" key="7">
    <source>
        <dbReference type="RuleBase" id="RU003879"/>
    </source>
</evidence>
<dbReference type="PANTHER" id="PTHR30558:SF3">
    <property type="entry name" value="BIOPOLYMER TRANSPORT PROTEIN EXBD-RELATED"/>
    <property type="match status" value="1"/>
</dbReference>
<keyword evidence="3" id="KW-1003">Cell membrane</keyword>
<dbReference type="EMBL" id="JACHWZ010000009">
    <property type="protein sequence ID" value="MBB3061381.1"/>
    <property type="molecule type" value="Genomic_DNA"/>
</dbReference>
<organism evidence="9 10">
    <name type="scientific">Microbulbifer rhizosphaerae</name>
    <dbReference type="NCBI Taxonomy" id="1562603"/>
    <lineage>
        <taxon>Bacteria</taxon>
        <taxon>Pseudomonadati</taxon>
        <taxon>Pseudomonadota</taxon>
        <taxon>Gammaproteobacteria</taxon>
        <taxon>Cellvibrionales</taxon>
        <taxon>Microbulbiferaceae</taxon>
        <taxon>Microbulbifer</taxon>
    </lineage>
</organism>
<comment type="subcellular location">
    <subcellularLocation>
        <location evidence="1">Cell membrane</location>
        <topology evidence="1">Single-pass membrane protein</topology>
    </subcellularLocation>
    <subcellularLocation>
        <location evidence="7">Cell membrane</location>
        <topology evidence="7">Single-pass type II membrane protein</topology>
    </subcellularLocation>
</comment>
<protein>
    <submittedName>
        <fullName evidence="9">Biopolymer transport protein ExbD</fullName>
    </submittedName>
</protein>
<dbReference type="PANTHER" id="PTHR30558">
    <property type="entry name" value="EXBD MEMBRANE COMPONENT OF PMF-DRIVEN MACROMOLECULE IMPORT SYSTEM"/>
    <property type="match status" value="1"/>
</dbReference>
<dbReference type="InterPro" id="IPR003400">
    <property type="entry name" value="ExbD"/>
</dbReference>
<keyword evidence="10" id="KW-1185">Reference proteome</keyword>
<dbReference type="GO" id="GO:0005886">
    <property type="term" value="C:plasma membrane"/>
    <property type="evidence" value="ECO:0007669"/>
    <property type="project" value="UniProtKB-SubCell"/>
</dbReference>
<dbReference type="Pfam" id="PF02472">
    <property type="entry name" value="ExbD"/>
    <property type="match status" value="1"/>
</dbReference>
<sequence length="144" mass="15617">MQFRRQAREQDGVNLTPLIDVVFLLLIFFMVSTTFTKESHLKLDLPEAAGPQADNPPRTIEVVINADGSYAVDGRALINKKLATLKSALSEVSAGEYNRPLVITADAIAQHQAVVRAMDAAGQLGFVHLSITTRQPSGEQETGD</sequence>
<evidence type="ECO:0000256" key="2">
    <source>
        <dbReference type="ARBA" id="ARBA00005811"/>
    </source>
</evidence>
<evidence type="ECO:0000256" key="3">
    <source>
        <dbReference type="ARBA" id="ARBA00022475"/>
    </source>
</evidence>
<comment type="caution">
    <text evidence="9">The sequence shown here is derived from an EMBL/GenBank/DDBJ whole genome shotgun (WGS) entry which is preliminary data.</text>
</comment>